<sequence>MLFHPQRLGEKNIHRGGHRQAGMVHYKSSKLVENGFFKPDRSLSRCHGYILTCSQPEYLLFGHPTSRGAPIASAAGVLPFASPPLAGHSAGVVRTSMMWPSGSSK</sequence>
<dbReference type="AlphaFoldDB" id="A0A917VGM1"/>
<proteinExistence type="predicted"/>
<reference evidence="1" key="1">
    <citation type="journal article" date="2014" name="Int. J. Syst. Evol. Microbiol.">
        <title>Complete genome sequence of Corynebacterium casei LMG S-19264T (=DSM 44701T), isolated from a smear-ripened cheese.</title>
        <authorList>
            <consortium name="US DOE Joint Genome Institute (JGI-PGF)"/>
            <person name="Walter F."/>
            <person name="Albersmeier A."/>
            <person name="Kalinowski J."/>
            <person name="Ruckert C."/>
        </authorList>
    </citation>
    <scope>NUCLEOTIDE SEQUENCE</scope>
    <source>
        <strain evidence="1">JCM 13064</strain>
    </source>
</reference>
<accession>A0A917VGM1</accession>
<protein>
    <submittedName>
        <fullName evidence="1">Uncharacterized protein</fullName>
    </submittedName>
</protein>
<evidence type="ECO:0000313" key="2">
    <source>
        <dbReference type="Proteomes" id="UP000645217"/>
    </source>
</evidence>
<comment type="caution">
    <text evidence="1">The sequence shown here is derived from an EMBL/GenBank/DDBJ whole genome shotgun (WGS) entry which is preliminary data.</text>
</comment>
<organism evidence="1 2">
    <name type="scientific">Sphaerisporangium melleum</name>
    <dbReference type="NCBI Taxonomy" id="321316"/>
    <lineage>
        <taxon>Bacteria</taxon>
        <taxon>Bacillati</taxon>
        <taxon>Actinomycetota</taxon>
        <taxon>Actinomycetes</taxon>
        <taxon>Streptosporangiales</taxon>
        <taxon>Streptosporangiaceae</taxon>
        <taxon>Sphaerisporangium</taxon>
    </lineage>
</organism>
<gene>
    <name evidence="1" type="ORF">GCM10007964_15570</name>
</gene>
<reference evidence="1" key="2">
    <citation type="submission" date="2020-09" db="EMBL/GenBank/DDBJ databases">
        <authorList>
            <person name="Sun Q."/>
            <person name="Ohkuma M."/>
        </authorList>
    </citation>
    <scope>NUCLEOTIDE SEQUENCE</scope>
    <source>
        <strain evidence="1">JCM 13064</strain>
    </source>
</reference>
<evidence type="ECO:0000313" key="1">
    <source>
        <dbReference type="EMBL" id="GGK73664.1"/>
    </source>
</evidence>
<keyword evidence="2" id="KW-1185">Reference proteome</keyword>
<dbReference type="EMBL" id="BMNT01000007">
    <property type="protein sequence ID" value="GGK73664.1"/>
    <property type="molecule type" value="Genomic_DNA"/>
</dbReference>
<name>A0A917VGM1_9ACTN</name>
<dbReference type="Proteomes" id="UP000645217">
    <property type="component" value="Unassembled WGS sequence"/>
</dbReference>